<dbReference type="PANTHER" id="PTHR42734">
    <property type="entry name" value="METAL TRANSPORT SYSTEM ATP-BINDING PROTEIN TM_0124-RELATED"/>
    <property type="match status" value="1"/>
</dbReference>
<dbReference type="SMART" id="SM00382">
    <property type="entry name" value="AAA"/>
    <property type="match status" value="1"/>
</dbReference>
<dbReference type="HOGENOM" id="CLU_000604_1_11_0"/>
<evidence type="ECO:0000256" key="1">
    <source>
        <dbReference type="ARBA" id="ARBA00022448"/>
    </source>
</evidence>
<dbReference type="GO" id="GO:0005524">
    <property type="term" value="F:ATP binding"/>
    <property type="evidence" value="ECO:0007669"/>
    <property type="project" value="UniProtKB-KW"/>
</dbReference>
<dbReference type="InterPro" id="IPR017871">
    <property type="entry name" value="ABC_transporter-like_CS"/>
</dbReference>
<dbReference type="InterPro" id="IPR003593">
    <property type="entry name" value="AAA+_ATPase"/>
</dbReference>
<dbReference type="Gene3D" id="3.40.50.300">
    <property type="entry name" value="P-loop containing nucleotide triphosphate hydrolases"/>
    <property type="match status" value="1"/>
</dbReference>
<accession>A0A081BUM7</accession>
<dbReference type="PROSITE" id="PS00211">
    <property type="entry name" value="ABC_TRANSPORTER_1"/>
    <property type="match status" value="1"/>
</dbReference>
<dbReference type="AlphaFoldDB" id="A0A081BUM7"/>
<feature type="domain" description="ABC transporter" evidence="4">
    <location>
        <begin position="4"/>
        <end position="243"/>
    </location>
</feature>
<evidence type="ECO:0000313" key="6">
    <source>
        <dbReference type="Proteomes" id="UP000030661"/>
    </source>
</evidence>
<evidence type="ECO:0000256" key="3">
    <source>
        <dbReference type="ARBA" id="ARBA00022840"/>
    </source>
</evidence>
<dbReference type="eggNOG" id="COG1119">
    <property type="taxonomic scope" value="Bacteria"/>
</dbReference>
<organism evidence="5">
    <name type="scientific">Vecturithrix granuli</name>
    <dbReference type="NCBI Taxonomy" id="1499967"/>
    <lineage>
        <taxon>Bacteria</taxon>
        <taxon>Candidatus Moduliflexota</taxon>
        <taxon>Candidatus Vecturitrichia</taxon>
        <taxon>Candidatus Vecturitrichales</taxon>
        <taxon>Candidatus Vecturitrichaceae</taxon>
        <taxon>Candidatus Vecturithrix</taxon>
    </lineage>
</organism>
<dbReference type="InterPro" id="IPR050153">
    <property type="entry name" value="Metal_Ion_Import_ABC"/>
</dbReference>
<sequence length="266" mass="29917">MNVIELDHVTLTRKGKKILEDVSWVVPARQHCVLLGANGSGKTALLQVITGYMSPSSGQVQVLGKLHGTYDLRELRKSIGWVSSSLQERIHSHDTALEVVVSGKFASVGIWEEPTPEDVNQAHTQLEFMGCEYTAERPYAVLSQGEKQRVLIARSLMLRPQLLILDEPCSGLDPASREFFLEFIEKLGQQQDGPTLIYVTHHIEEIVSIFSHVQLMKAGRMLMDGPKAEIITTEYLHHAFGMEMKISRSNGRYWVMECQLVSRMAN</sequence>
<keyword evidence="2" id="KW-0547">Nucleotide-binding</keyword>
<dbReference type="Pfam" id="PF00005">
    <property type="entry name" value="ABC_tran"/>
    <property type="match status" value="1"/>
</dbReference>
<dbReference type="SUPFAM" id="SSF52540">
    <property type="entry name" value="P-loop containing nucleoside triphosphate hydrolases"/>
    <property type="match status" value="1"/>
</dbReference>
<evidence type="ECO:0000259" key="4">
    <source>
        <dbReference type="PROSITE" id="PS50893"/>
    </source>
</evidence>
<keyword evidence="1" id="KW-0813">Transport</keyword>
<gene>
    <name evidence="5" type="ORF">U27_02994</name>
</gene>
<evidence type="ECO:0000313" key="5">
    <source>
        <dbReference type="EMBL" id="GAK56032.1"/>
    </source>
</evidence>
<protein>
    <submittedName>
        <fullName evidence="5">Putative ABC transporter ATP-binding protein</fullName>
    </submittedName>
</protein>
<keyword evidence="6" id="KW-1185">Reference proteome</keyword>
<name>A0A081BUM7_VECG1</name>
<dbReference type="InterPro" id="IPR027417">
    <property type="entry name" value="P-loop_NTPase"/>
</dbReference>
<proteinExistence type="predicted"/>
<keyword evidence="3 5" id="KW-0067">ATP-binding</keyword>
<dbReference type="STRING" id="1499967.U27_02994"/>
<dbReference type="InterPro" id="IPR003439">
    <property type="entry name" value="ABC_transporter-like_ATP-bd"/>
</dbReference>
<dbReference type="EMBL" id="DF820464">
    <property type="protein sequence ID" value="GAK56032.1"/>
    <property type="molecule type" value="Genomic_DNA"/>
</dbReference>
<dbReference type="GO" id="GO:0016887">
    <property type="term" value="F:ATP hydrolysis activity"/>
    <property type="evidence" value="ECO:0007669"/>
    <property type="project" value="InterPro"/>
</dbReference>
<reference evidence="5" key="1">
    <citation type="journal article" date="2015" name="PeerJ">
        <title>First genomic representation of candidate bacterial phylum KSB3 points to enhanced environmental sensing as a trigger of wastewater bulking.</title>
        <authorList>
            <person name="Sekiguchi Y."/>
            <person name="Ohashi A."/>
            <person name="Parks D.H."/>
            <person name="Yamauchi T."/>
            <person name="Tyson G.W."/>
            <person name="Hugenholtz P."/>
        </authorList>
    </citation>
    <scope>NUCLEOTIDE SEQUENCE [LARGE SCALE GENOMIC DNA]</scope>
</reference>
<evidence type="ECO:0000256" key="2">
    <source>
        <dbReference type="ARBA" id="ARBA00022741"/>
    </source>
</evidence>
<dbReference type="PROSITE" id="PS50893">
    <property type="entry name" value="ABC_TRANSPORTER_2"/>
    <property type="match status" value="1"/>
</dbReference>
<dbReference type="Proteomes" id="UP000030661">
    <property type="component" value="Unassembled WGS sequence"/>
</dbReference>